<dbReference type="GO" id="GO:0006351">
    <property type="term" value="P:DNA-templated transcription"/>
    <property type="evidence" value="ECO:0007669"/>
    <property type="project" value="InterPro"/>
</dbReference>
<dbReference type="InterPro" id="IPR007219">
    <property type="entry name" value="XnlR_reg_dom"/>
</dbReference>
<feature type="region of interest" description="Disordered" evidence="3">
    <location>
        <begin position="268"/>
        <end position="287"/>
    </location>
</feature>
<reference evidence="5 6" key="1">
    <citation type="submission" date="2023-11" db="EMBL/GenBank/DDBJ databases">
        <title>An acidophilic fungus is an integral part of prey digestion in a carnivorous sundew plant.</title>
        <authorList>
            <person name="Tsai I.J."/>
        </authorList>
    </citation>
    <scope>NUCLEOTIDE SEQUENCE [LARGE SCALE GENOMIC DNA]</scope>
    <source>
        <strain evidence="5">169a</strain>
    </source>
</reference>
<feature type="domain" description="Xylanolytic transcriptional activator regulatory" evidence="4">
    <location>
        <begin position="453"/>
        <end position="526"/>
    </location>
</feature>
<dbReference type="Pfam" id="PF04082">
    <property type="entry name" value="Fungal_trans"/>
    <property type="match status" value="1"/>
</dbReference>
<dbReference type="SUPFAM" id="SSF51316">
    <property type="entry name" value="Mss4-like"/>
    <property type="match status" value="1"/>
</dbReference>
<gene>
    <name evidence="5" type="ORF">R9X50_00579600</name>
</gene>
<dbReference type="InterPro" id="IPR050613">
    <property type="entry name" value="Sec_Metabolite_Reg"/>
</dbReference>
<dbReference type="InterPro" id="IPR011057">
    <property type="entry name" value="Mss4-like_sf"/>
</dbReference>
<dbReference type="Proteomes" id="UP001303373">
    <property type="component" value="Chromosome 9"/>
</dbReference>
<sequence>MTGTLALTVVSMPKIYQASPELVEKLQPFRHSQFVTQLFCPVCGTYMLSRCTGDDPDGGVTWDILTGSLEKADGAFEVQAHGHVSDTLDGGFADFLLAVDGRQLGRYAREIGNSEILPRNWKESPENLSTATDRLHAHCKCNGVEFWLSRPSEASKLGKVPWPDLIVPFYEPPRPVTDKEAWWINDDGTKYLAGLCACRSCRLACGMDEVNNDAGSKAPLTSPPALPANSVAPTVAETPNTARLVSDGGGYRYVNNHLWNALPARTSNNSLSTSSPSISNVDASTPRHSINTPAARTIDSIADSSVQPRVHGSDGRSFLFGTSEALANLSQPAANQIVQLWQIYLENVDPIMKIFHAPTVQALVLGQIGKPPLQASEQALVSAIYLTSAISMQDEHCRATFQESRHALIHKFRLATEIALSAAGFVTTTEITILQAFVLYLTALRSAGETQAVWSLCGLAIRVAGTIGLNRDGSMLDLPPFETEMRRRLHWAIVYLDARTAELVGQDGDLLVQNQDVKPPSNLNDSELFPAMQRLPESRPIPTEMLYVQFRATLGFHIRSVVGTQGSGSTWKRLGAPHVPYAEKMEIVHRLEQRFHEEILVGCDPGVPLQLYTMNAVQILLNKMQLVAQDRSNPEAFSSSAFELSMTIMNLQMELWTEPSLQRWLWHSRSQFQWFALTCLIRQTRLRGPGSLTLKAWSLIRRIFDVIIPTLELAPTKSILLDAIKSLWTTGTQEQTNQAVRQWNTATHDNRPPQHIGGPHIGSQPSPQMTSYLPPVLSSYPTPNRTLYSSPGSTRPHNALLPGMMEENTHGSVSGQSFQAPTPRSDILQNEVNNGVTTPFQTPLLDLDFNSIDWAEFDRLTNELCQQ</sequence>
<keyword evidence="2" id="KW-0539">Nucleus</keyword>
<proteinExistence type="predicted"/>
<accession>A0AAQ3RB85</accession>
<dbReference type="GO" id="GO:0003677">
    <property type="term" value="F:DNA binding"/>
    <property type="evidence" value="ECO:0007669"/>
    <property type="project" value="InterPro"/>
</dbReference>
<dbReference type="EMBL" id="CP138588">
    <property type="protein sequence ID" value="WPH02926.1"/>
    <property type="molecule type" value="Genomic_DNA"/>
</dbReference>
<evidence type="ECO:0000256" key="2">
    <source>
        <dbReference type="ARBA" id="ARBA00023242"/>
    </source>
</evidence>
<evidence type="ECO:0000256" key="3">
    <source>
        <dbReference type="SAM" id="MobiDB-lite"/>
    </source>
</evidence>
<keyword evidence="6" id="KW-1185">Reference proteome</keyword>
<feature type="compositionally biased region" description="Low complexity" evidence="3">
    <location>
        <begin position="268"/>
        <end position="280"/>
    </location>
</feature>
<evidence type="ECO:0000256" key="1">
    <source>
        <dbReference type="ARBA" id="ARBA00004123"/>
    </source>
</evidence>
<evidence type="ECO:0000259" key="4">
    <source>
        <dbReference type="SMART" id="SM00906"/>
    </source>
</evidence>
<organism evidence="5 6">
    <name type="scientific">Acrodontium crateriforme</name>
    <dbReference type="NCBI Taxonomy" id="150365"/>
    <lineage>
        <taxon>Eukaryota</taxon>
        <taxon>Fungi</taxon>
        <taxon>Dikarya</taxon>
        <taxon>Ascomycota</taxon>
        <taxon>Pezizomycotina</taxon>
        <taxon>Dothideomycetes</taxon>
        <taxon>Dothideomycetidae</taxon>
        <taxon>Mycosphaerellales</taxon>
        <taxon>Teratosphaeriaceae</taxon>
        <taxon>Acrodontium</taxon>
    </lineage>
</organism>
<dbReference type="GO" id="GO:0005634">
    <property type="term" value="C:nucleus"/>
    <property type="evidence" value="ECO:0007669"/>
    <property type="project" value="UniProtKB-SubCell"/>
</dbReference>
<protein>
    <submittedName>
        <fullName evidence="5">Bikaverin cluster transcription factor bik5</fullName>
    </submittedName>
</protein>
<dbReference type="GO" id="GO:0008270">
    <property type="term" value="F:zinc ion binding"/>
    <property type="evidence" value="ECO:0007669"/>
    <property type="project" value="InterPro"/>
</dbReference>
<name>A0AAQ3RB85_9PEZI</name>
<dbReference type="PANTHER" id="PTHR31001">
    <property type="entry name" value="UNCHARACTERIZED TRANSCRIPTIONAL REGULATORY PROTEIN"/>
    <property type="match status" value="1"/>
</dbReference>
<comment type="subcellular location">
    <subcellularLocation>
        <location evidence="1">Nucleus</location>
    </subcellularLocation>
</comment>
<dbReference type="Gene3D" id="3.90.1590.10">
    <property type="entry name" value="glutathione-dependent formaldehyde- activating enzyme (gfa)"/>
    <property type="match status" value="1"/>
</dbReference>
<dbReference type="CDD" id="cd12148">
    <property type="entry name" value="fungal_TF_MHR"/>
    <property type="match status" value="1"/>
</dbReference>
<evidence type="ECO:0000313" key="5">
    <source>
        <dbReference type="EMBL" id="WPH02926.1"/>
    </source>
</evidence>
<dbReference type="AlphaFoldDB" id="A0AAQ3RB85"/>
<evidence type="ECO:0000313" key="6">
    <source>
        <dbReference type="Proteomes" id="UP001303373"/>
    </source>
</evidence>
<dbReference type="PANTHER" id="PTHR31001:SF85">
    <property type="entry name" value="ZN(II)2CYS6 TRANSCRIPTION FACTOR (EUROFUNG)"/>
    <property type="match status" value="1"/>
</dbReference>
<dbReference type="SMART" id="SM00906">
    <property type="entry name" value="Fungal_trans"/>
    <property type="match status" value="1"/>
</dbReference>